<dbReference type="AlphaFoldDB" id="A0A517MU73"/>
<reference evidence="2 3" key="1">
    <citation type="submission" date="2019-02" db="EMBL/GenBank/DDBJ databases">
        <title>Deep-cultivation of Planctomycetes and their phenomic and genomic characterization uncovers novel biology.</title>
        <authorList>
            <person name="Wiegand S."/>
            <person name="Jogler M."/>
            <person name="Boedeker C."/>
            <person name="Pinto D."/>
            <person name="Vollmers J."/>
            <person name="Rivas-Marin E."/>
            <person name="Kohn T."/>
            <person name="Peeters S.H."/>
            <person name="Heuer A."/>
            <person name="Rast P."/>
            <person name="Oberbeckmann S."/>
            <person name="Bunk B."/>
            <person name="Jeske O."/>
            <person name="Meyerdierks A."/>
            <person name="Storesund J.E."/>
            <person name="Kallscheuer N."/>
            <person name="Luecker S."/>
            <person name="Lage O.M."/>
            <person name="Pohl T."/>
            <person name="Merkel B.J."/>
            <person name="Hornburger P."/>
            <person name="Mueller R.-W."/>
            <person name="Bruemmer F."/>
            <person name="Labrenz M."/>
            <person name="Spormann A.M."/>
            <person name="Op den Camp H."/>
            <person name="Overmann J."/>
            <person name="Amann R."/>
            <person name="Jetten M.S.M."/>
            <person name="Mascher T."/>
            <person name="Medema M.H."/>
            <person name="Devos D.P."/>
            <person name="Kaster A.-K."/>
            <person name="Ovreas L."/>
            <person name="Rohde M."/>
            <person name="Galperin M.Y."/>
            <person name="Jogler C."/>
        </authorList>
    </citation>
    <scope>NUCLEOTIDE SEQUENCE [LARGE SCALE GENOMIC DNA]</scope>
    <source>
        <strain evidence="2 3">HG15A2</strain>
    </source>
</reference>
<name>A0A517MU73_9BACT</name>
<dbReference type="KEGG" id="amob:HG15A2_17120"/>
<evidence type="ECO:0008006" key="4">
    <source>
        <dbReference type="Google" id="ProtNLM"/>
    </source>
</evidence>
<dbReference type="Pfam" id="PF07608">
    <property type="entry name" value="DUF1571"/>
    <property type="match status" value="1"/>
</dbReference>
<feature type="chain" id="PRO_5021798238" description="DUF1571 domain-containing protein" evidence="1">
    <location>
        <begin position="36"/>
        <end position="318"/>
    </location>
</feature>
<dbReference type="Proteomes" id="UP000319852">
    <property type="component" value="Chromosome"/>
</dbReference>
<sequence length="318" mass="35529" precursor="true">MNCLYPVARHTRLAMLLAAPVILACSTLSVQSVIAQQSTGLTEPIYRVAHEEPAGETPATQIASRTVSAPLPAGINLTQRPGEHPLNPSLRFAQQSLIDLDKNIKDYSAILYKQERIGGELLDQEVAFIKVRHQPFGVYMFFLSKQNKGREVVYSDMPDGSIGKLNARDCGFKKRLGVFSLDPNGRLAMGGQKYPITKLGVRELTKELITVASNDVKYGECDVRTAQTAIGPRNNKRPVTLIEVTHPVPRPNTFRFHKAQVYIDNELRVPIRYVAKLWPTEEGGEAPLEEAYTYVNLKINNGFTDIDFSKDNPEYFKP</sequence>
<keyword evidence="1" id="KW-0732">Signal</keyword>
<proteinExistence type="predicted"/>
<evidence type="ECO:0000313" key="3">
    <source>
        <dbReference type="Proteomes" id="UP000319852"/>
    </source>
</evidence>
<protein>
    <recommendedName>
        <fullName evidence="4">DUF1571 domain-containing protein</fullName>
    </recommendedName>
</protein>
<dbReference type="InterPro" id="IPR011465">
    <property type="entry name" value="DUF1571"/>
</dbReference>
<feature type="signal peptide" evidence="1">
    <location>
        <begin position="1"/>
        <end position="35"/>
    </location>
</feature>
<dbReference type="OrthoDB" id="5456309at2"/>
<organism evidence="2 3">
    <name type="scientific">Adhaeretor mobilis</name>
    <dbReference type="NCBI Taxonomy" id="1930276"/>
    <lineage>
        <taxon>Bacteria</taxon>
        <taxon>Pseudomonadati</taxon>
        <taxon>Planctomycetota</taxon>
        <taxon>Planctomycetia</taxon>
        <taxon>Pirellulales</taxon>
        <taxon>Lacipirellulaceae</taxon>
        <taxon>Adhaeretor</taxon>
    </lineage>
</organism>
<dbReference type="EMBL" id="CP036263">
    <property type="protein sequence ID" value="QDS98435.1"/>
    <property type="molecule type" value="Genomic_DNA"/>
</dbReference>
<evidence type="ECO:0000313" key="2">
    <source>
        <dbReference type="EMBL" id="QDS98435.1"/>
    </source>
</evidence>
<accession>A0A517MU73</accession>
<keyword evidence="3" id="KW-1185">Reference proteome</keyword>
<gene>
    <name evidence="2" type="ORF">HG15A2_17120</name>
</gene>
<evidence type="ECO:0000256" key="1">
    <source>
        <dbReference type="SAM" id="SignalP"/>
    </source>
</evidence>